<proteinExistence type="predicted"/>
<dbReference type="STRING" id="1855912.LuPra_00662"/>
<dbReference type="InterPro" id="IPR000836">
    <property type="entry name" value="PRTase_dom"/>
</dbReference>
<dbReference type="InterPro" id="IPR029057">
    <property type="entry name" value="PRTase-like"/>
</dbReference>
<accession>A0A143PI80</accession>
<dbReference type="OrthoDB" id="9783570at2"/>
<dbReference type="RefSeq" id="WP_157898675.1">
    <property type="nucleotide sequence ID" value="NZ_CP015136.1"/>
</dbReference>
<sequence>MTTQRNDDVRKRAQRILQGANVLIEGHFDFGNGYHGRTYLNPHMLFCQPSTIWQLAQDLLDVLPYEISTQVQAVVGPATGGALLAHTLAGLLDGRRSLEHPPCMFAPADYDLEEGLRLRSTYRAVLAGRKVLLADDVRNTGKTLSHCAELVRKAGGEVIATTQIYDRMATIVTLDVPNVPLLEYDARDIHTSTTCPLCAARVPLTSF</sequence>
<dbReference type="SUPFAM" id="SSF53271">
    <property type="entry name" value="PRTase-like"/>
    <property type="match status" value="1"/>
</dbReference>
<dbReference type="CDD" id="cd06223">
    <property type="entry name" value="PRTases_typeI"/>
    <property type="match status" value="1"/>
</dbReference>
<dbReference type="Pfam" id="PF00156">
    <property type="entry name" value="Pribosyltran"/>
    <property type="match status" value="1"/>
</dbReference>
<keyword evidence="2" id="KW-0328">Glycosyltransferase</keyword>
<dbReference type="AlphaFoldDB" id="A0A143PI80"/>
<reference evidence="2 3" key="1">
    <citation type="journal article" date="2016" name="Genome Announc.">
        <title>First Complete Genome Sequence of a Subdivision 6 Acidobacterium Strain.</title>
        <authorList>
            <person name="Huang S."/>
            <person name="Vieira S."/>
            <person name="Bunk B."/>
            <person name="Riedel T."/>
            <person name="Sproer C."/>
            <person name="Overmann J."/>
        </authorList>
    </citation>
    <scope>NUCLEOTIDE SEQUENCE [LARGE SCALE GENOMIC DNA]</scope>
    <source>
        <strain evidence="3">DSM 100886 HEG_-6_39</strain>
    </source>
</reference>
<dbReference type="EC" id="2.4.2.10" evidence="2"/>
<dbReference type="EMBL" id="CP015136">
    <property type="protein sequence ID" value="AMY07489.1"/>
    <property type="molecule type" value="Genomic_DNA"/>
</dbReference>
<evidence type="ECO:0000313" key="2">
    <source>
        <dbReference type="EMBL" id="AMY07489.1"/>
    </source>
</evidence>
<name>A0A143PI80_LUTPR</name>
<dbReference type="Gene3D" id="3.40.50.2020">
    <property type="match status" value="1"/>
</dbReference>
<gene>
    <name evidence="2" type="primary">pyrE_1</name>
    <name evidence="2" type="ORF">LuPra_00662</name>
</gene>
<organism evidence="2 3">
    <name type="scientific">Luteitalea pratensis</name>
    <dbReference type="NCBI Taxonomy" id="1855912"/>
    <lineage>
        <taxon>Bacteria</taxon>
        <taxon>Pseudomonadati</taxon>
        <taxon>Acidobacteriota</taxon>
        <taxon>Vicinamibacteria</taxon>
        <taxon>Vicinamibacterales</taxon>
        <taxon>Vicinamibacteraceae</taxon>
        <taxon>Luteitalea</taxon>
    </lineage>
</organism>
<dbReference type="Proteomes" id="UP000076079">
    <property type="component" value="Chromosome"/>
</dbReference>
<protein>
    <submittedName>
        <fullName evidence="2">Orotate phosphoribosyltransferase</fullName>
        <ecNumber evidence="2">2.4.2.10</ecNumber>
    </submittedName>
</protein>
<dbReference type="KEGG" id="abac:LuPra_00662"/>
<evidence type="ECO:0000313" key="3">
    <source>
        <dbReference type="Proteomes" id="UP000076079"/>
    </source>
</evidence>
<keyword evidence="2" id="KW-0808">Transferase</keyword>
<dbReference type="GO" id="GO:0004588">
    <property type="term" value="F:orotate phosphoribosyltransferase activity"/>
    <property type="evidence" value="ECO:0007669"/>
    <property type="project" value="UniProtKB-EC"/>
</dbReference>
<evidence type="ECO:0000259" key="1">
    <source>
        <dbReference type="Pfam" id="PF00156"/>
    </source>
</evidence>
<keyword evidence="3" id="KW-1185">Reference proteome</keyword>
<reference evidence="3" key="2">
    <citation type="submission" date="2016-04" db="EMBL/GenBank/DDBJ databases">
        <title>First Complete Genome Sequence of a Subdivision 6 Acidobacterium.</title>
        <authorList>
            <person name="Huang S."/>
            <person name="Vieira S."/>
            <person name="Bunk B."/>
            <person name="Riedel T."/>
            <person name="Sproeer C."/>
            <person name="Overmann J."/>
        </authorList>
    </citation>
    <scope>NUCLEOTIDE SEQUENCE [LARGE SCALE GENOMIC DNA]</scope>
    <source>
        <strain evidence="3">DSM 100886 HEG_-6_39</strain>
    </source>
</reference>
<feature type="domain" description="Phosphoribosyltransferase" evidence="1">
    <location>
        <begin position="69"/>
        <end position="170"/>
    </location>
</feature>